<reference evidence="4" key="1">
    <citation type="submission" date="2023-03" db="EMBL/GenBank/DDBJ databases">
        <title>Massive genome expansion in bonnet fungi (Mycena s.s.) driven by repeated elements and novel gene families across ecological guilds.</title>
        <authorList>
            <consortium name="Lawrence Berkeley National Laboratory"/>
            <person name="Harder C.B."/>
            <person name="Miyauchi S."/>
            <person name="Viragh M."/>
            <person name="Kuo A."/>
            <person name="Thoen E."/>
            <person name="Andreopoulos B."/>
            <person name="Lu D."/>
            <person name="Skrede I."/>
            <person name="Drula E."/>
            <person name="Henrissat B."/>
            <person name="Morin E."/>
            <person name="Kohler A."/>
            <person name="Barry K."/>
            <person name="LaButti K."/>
            <person name="Morin E."/>
            <person name="Salamov A."/>
            <person name="Lipzen A."/>
            <person name="Mereny Z."/>
            <person name="Hegedus B."/>
            <person name="Baldrian P."/>
            <person name="Stursova M."/>
            <person name="Weitz H."/>
            <person name="Taylor A."/>
            <person name="Grigoriev I.V."/>
            <person name="Nagy L.G."/>
            <person name="Martin F."/>
            <person name="Kauserud H."/>
        </authorList>
    </citation>
    <scope>NUCLEOTIDE SEQUENCE</scope>
    <source>
        <strain evidence="4">CBHHK188m</strain>
    </source>
</reference>
<keyword evidence="2" id="KW-0560">Oxidoreductase</keyword>
<dbReference type="InterPro" id="IPR050493">
    <property type="entry name" value="FAD-dep_Monooxygenase_BioMet"/>
</dbReference>
<evidence type="ECO:0000313" key="5">
    <source>
        <dbReference type="Proteomes" id="UP001215280"/>
    </source>
</evidence>
<accession>A0AAD7JYF1</accession>
<keyword evidence="3" id="KW-0503">Monooxygenase</keyword>
<evidence type="ECO:0000256" key="3">
    <source>
        <dbReference type="ARBA" id="ARBA00023033"/>
    </source>
</evidence>
<dbReference type="AlphaFoldDB" id="A0AAD7JYF1"/>
<dbReference type="Gene3D" id="3.50.50.60">
    <property type="entry name" value="FAD/NAD(P)-binding domain"/>
    <property type="match status" value="2"/>
</dbReference>
<proteinExistence type="inferred from homology"/>
<comment type="similarity">
    <text evidence="1">Belongs to the paxM FAD-dependent monooxygenase family.</text>
</comment>
<evidence type="ECO:0000313" key="4">
    <source>
        <dbReference type="EMBL" id="KAJ7774484.1"/>
    </source>
</evidence>
<dbReference type="PRINTS" id="PR00420">
    <property type="entry name" value="RNGMNOXGNASE"/>
</dbReference>
<name>A0AAD7JYF1_9AGAR</name>
<organism evidence="4 5">
    <name type="scientific">Mycena maculata</name>
    <dbReference type="NCBI Taxonomy" id="230809"/>
    <lineage>
        <taxon>Eukaryota</taxon>
        <taxon>Fungi</taxon>
        <taxon>Dikarya</taxon>
        <taxon>Basidiomycota</taxon>
        <taxon>Agaricomycotina</taxon>
        <taxon>Agaricomycetes</taxon>
        <taxon>Agaricomycetidae</taxon>
        <taxon>Agaricales</taxon>
        <taxon>Marasmiineae</taxon>
        <taxon>Mycenaceae</taxon>
        <taxon>Mycena</taxon>
    </lineage>
</organism>
<dbReference type="Pfam" id="PF13450">
    <property type="entry name" value="NAD_binding_8"/>
    <property type="match status" value="1"/>
</dbReference>
<sequence length="282" mass="30787">MAQYIIFHNFTPLQVAIVGGGFNGLVAAVALRRSGHLVEIYQPESHVQVGASVFCLTENTREWLCEWDVDLSDMKPIASMNLTMHESETGKKHEGDVSSVFHLRDMYTALLKAALSGEGKGTPCKLFIDHICDGVDAAAGSISFKNGATVSADLILGAEGIPAGLGIPSMNQSVQPWFKEKACILGDAAPPMTLQLQGTYQSIKNAAALGIIFSNKYNFTKNVKAGLELYQTVRRYELTTVTEYDLRTRIAQVAKFRSRNGVQLSLLSNRLGNDRILFGMII</sequence>
<keyword evidence="5" id="KW-1185">Reference proteome</keyword>
<dbReference type="Proteomes" id="UP001215280">
    <property type="component" value="Unassembled WGS sequence"/>
</dbReference>
<dbReference type="PANTHER" id="PTHR13789:SF172">
    <property type="entry name" value="HYDROXYLASE, PUTATIVE (AFU_ORTHOLOGUE AFUA_1G12410)-RELATED"/>
    <property type="match status" value="1"/>
</dbReference>
<comment type="caution">
    <text evidence="4">The sequence shown here is derived from an EMBL/GenBank/DDBJ whole genome shotgun (WGS) entry which is preliminary data.</text>
</comment>
<dbReference type="InterPro" id="IPR036188">
    <property type="entry name" value="FAD/NAD-bd_sf"/>
</dbReference>
<dbReference type="GO" id="GO:0004497">
    <property type="term" value="F:monooxygenase activity"/>
    <property type="evidence" value="ECO:0007669"/>
    <property type="project" value="UniProtKB-KW"/>
</dbReference>
<dbReference type="EMBL" id="JARJLG010000015">
    <property type="protein sequence ID" value="KAJ7774484.1"/>
    <property type="molecule type" value="Genomic_DNA"/>
</dbReference>
<protein>
    <submittedName>
        <fullName evidence="4">2-polyprenyl-6-methoxyphenol hydroxylase</fullName>
    </submittedName>
</protein>
<evidence type="ECO:0000256" key="1">
    <source>
        <dbReference type="ARBA" id="ARBA00007992"/>
    </source>
</evidence>
<gene>
    <name evidence="4" type="ORF">DFH07DRAFT_100879</name>
</gene>
<dbReference type="PANTHER" id="PTHR13789">
    <property type="entry name" value="MONOOXYGENASE"/>
    <property type="match status" value="1"/>
</dbReference>
<evidence type="ECO:0000256" key="2">
    <source>
        <dbReference type="ARBA" id="ARBA00023002"/>
    </source>
</evidence>
<dbReference type="SUPFAM" id="SSF51905">
    <property type="entry name" value="FAD/NAD(P)-binding domain"/>
    <property type="match status" value="1"/>
</dbReference>
<dbReference type="Gene3D" id="3.30.9.10">
    <property type="entry name" value="D-Amino Acid Oxidase, subunit A, domain 2"/>
    <property type="match status" value="1"/>
</dbReference>